<accession>A0A9P7ZEI3</accession>
<feature type="region of interest" description="Disordered" evidence="1">
    <location>
        <begin position="516"/>
        <end position="535"/>
    </location>
</feature>
<gene>
    <name evidence="2" type="ORF">F5Z01DRAFT_640053</name>
</gene>
<dbReference type="AlphaFoldDB" id="A0A9P7ZEI3"/>
<evidence type="ECO:0000313" key="2">
    <source>
        <dbReference type="EMBL" id="KAG9250643.1"/>
    </source>
</evidence>
<protein>
    <submittedName>
        <fullName evidence="2">Uncharacterized protein</fullName>
    </submittedName>
</protein>
<proteinExistence type="predicted"/>
<name>A0A9P7ZEI3_9HYPO</name>
<feature type="compositionally biased region" description="Polar residues" evidence="1">
    <location>
        <begin position="342"/>
        <end position="359"/>
    </location>
</feature>
<sequence length="781" mass="87216">MGTVIKFESQGEEQLWTDQRRAHGLSDKESIRGTLRALALGPELPRIERKNYLDRTIIICAHALYSPTWTEHDDYERNVQDAQDLLLDFGFWRAKTPDRPAARGDKAREKKVKARASSAPRSYFQPLLHGKAQWHRPWEDLYFSVSSDILLSTVAYFLTDWKSWQDTTDWTLSTAASMSPDEQQAKEVQAGAPPCVFFFIKFWFPHLDIFGFEGVYCEHDFERWCANLQLPKTKDNPYWEDGKLPPWEGCCKLKMWDDAGRPVDEEARVGVFILSNGSELRIGRARASKPQKRPRSLGSVPLSLPKRPRAELDPDRPVAPTDNSVRSLAPCHPRDDIAATPATGNPHTEIATTGSPPQSFWMDSSSGITDAGLQMRQRPVPSASGANLIQSSQQSAFNYWGLSGDHQLPAPVDARVMETQTRQRGFDAVRDAVRVAAREAAEALRNAEWRSQQGIDYFRHAQTTATAQSPFMHDGPSTLSDYQESQLGDDLWAGQPKRCLPRGSCFEQVLHEAPRQDDGSVYTHERNSRHPSVDGYDRVLGTIRPYLLHRQNMSAGQTGDDTNGGHCDYQSLLTLHAAAMAARHPTEELCKPADSAVPGEGVGDQPPKPAMESQARFTVTLTEDHVPRLVQNSVFPLAIRRKCFEMDLLRPDLMRAASRAGSQQNNPTPIPLGYKYDWSHELHSPICLQIVNQICTEDGTVTINGQSVKHTTGAVTVKENSMVVLVPTIAPPGSSICVSKTANTDEINWEPNVWLRIFGPATYYVPKAVSYIFVGIPICPP</sequence>
<dbReference type="GeneID" id="70293399"/>
<organism evidence="2 3">
    <name type="scientific">Emericellopsis atlantica</name>
    <dbReference type="NCBI Taxonomy" id="2614577"/>
    <lineage>
        <taxon>Eukaryota</taxon>
        <taxon>Fungi</taxon>
        <taxon>Dikarya</taxon>
        <taxon>Ascomycota</taxon>
        <taxon>Pezizomycotina</taxon>
        <taxon>Sordariomycetes</taxon>
        <taxon>Hypocreomycetidae</taxon>
        <taxon>Hypocreales</taxon>
        <taxon>Bionectriaceae</taxon>
        <taxon>Emericellopsis</taxon>
    </lineage>
</organism>
<dbReference type="RefSeq" id="XP_046114567.1">
    <property type="nucleotide sequence ID" value="XM_046262496.1"/>
</dbReference>
<reference evidence="2" key="1">
    <citation type="journal article" date="2021" name="IMA Fungus">
        <title>Genomic characterization of three marine fungi, including Emericellopsis atlantica sp. nov. with signatures of a generalist lifestyle and marine biomass degradation.</title>
        <authorList>
            <person name="Hagestad O.C."/>
            <person name="Hou L."/>
            <person name="Andersen J.H."/>
            <person name="Hansen E.H."/>
            <person name="Altermark B."/>
            <person name="Li C."/>
            <person name="Kuhnert E."/>
            <person name="Cox R.J."/>
            <person name="Crous P.W."/>
            <person name="Spatafora J.W."/>
            <person name="Lail K."/>
            <person name="Amirebrahimi M."/>
            <person name="Lipzen A."/>
            <person name="Pangilinan J."/>
            <person name="Andreopoulos W."/>
            <person name="Hayes R.D."/>
            <person name="Ng V."/>
            <person name="Grigoriev I.V."/>
            <person name="Jackson S.A."/>
            <person name="Sutton T.D.S."/>
            <person name="Dobson A.D.W."/>
            <person name="Rama T."/>
        </authorList>
    </citation>
    <scope>NUCLEOTIDE SEQUENCE</scope>
    <source>
        <strain evidence="2">TS7</strain>
    </source>
</reference>
<feature type="compositionally biased region" description="Basic residues" evidence="1">
    <location>
        <begin position="283"/>
        <end position="295"/>
    </location>
</feature>
<dbReference type="EMBL" id="MU251275">
    <property type="protein sequence ID" value="KAG9250643.1"/>
    <property type="molecule type" value="Genomic_DNA"/>
</dbReference>
<evidence type="ECO:0000313" key="3">
    <source>
        <dbReference type="Proteomes" id="UP000887229"/>
    </source>
</evidence>
<dbReference type="Proteomes" id="UP000887229">
    <property type="component" value="Unassembled WGS sequence"/>
</dbReference>
<feature type="region of interest" description="Disordered" evidence="1">
    <location>
        <begin position="283"/>
        <end position="359"/>
    </location>
</feature>
<evidence type="ECO:0000256" key="1">
    <source>
        <dbReference type="SAM" id="MobiDB-lite"/>
    </source>
</evidence>
<comment type="caution">
    <text evidence="2">The sequence shown here is derived from an EMBL/GenBank/DDBJ whole genome shotgun (WGS) entry which is preliminary data.</text>
</comment>
<keyword evidence="3" id="KW-1185">Reference proteome</keyword>